<accession>A0AAV8QGV2</accession>
<dbReference type="AlphaFoldDB" id="A0AAV8QGV2"/>
<dbReference type="Proteomes" id="UP001222027">
    <property type="component" value="Unassembled WGS sequence"/>
</dbReference>
<gene>
    <name evidence="1" type="ORF">OPV22_025153</name>
</gene>
<evidence type="ECO:0008006" key="3">
    <source>
        <dbReference type="Google" id="ProtNLM"/>
    </source>
</evidence>
<proteinExistence type="predicted"/>
<sequence>MRVALFSLPLLPTFPNLASGFGRRAVVLLSPPPIPRVFLPCDWPPSGSATHQLRGRLELRLAFRQRKRAGSRPATKLLIG</sequence>
<comment type="caution">
    <text evidence="1">The sequence shown here is derived from an EMBL/GenBank/DDBJ whole genome shotgun (WGS) entry which is preliminary data.</text>
</comment>
<organism evidence="1 2">
    <name type="scientific">Ensete ventricosum</name>
    <name type="common">Abyssinian banana</name>
    <name type="synonym">Musa ensete</name>
    <dbReference type="NCBI Taxonomy" id="4639"/>
    <lineage>
        <taxon>Eukaryota</taxon>
        <taxon>Viridiplantae</taxon>
        <taxon>Streptophyta</taxon>
        <taxon>Embryophyta</taxon>
        <taxon>Tracheophyta</taxon>
        <taxon>Spermatophyta</taxon>
        <taxon>Magnoliopsida</taxon>
        <taxon>Liliopsida</taxon>
        <taxon>Zingiberales</taxon>
        <taxon>Musaceae</taxon>
        <taxon>Ensete</taxon>
    </lineage>
</organism>
<evidence type="ECO:0000313" key="1">
    <source>
        <dbReference type="EMBL" id="KAJ8470810.1"/>
    </source>
</evidence>
<evidence type="ECO:0000313" key="2">
    <source>
        <dbReference type="Proteomes" id="UP001222027"/>
    </source>
</evidence>
<dbReference type="EMBL" id="JAQQAF010000007">
    <property type="protein sequence ID" value="KAJ8470810.1"/>
    <property type="molecule type" value="Genomic_DNA"/>
</dbReference>
<protein>
    <recommendedName>
        <fullName evidence="3">Secreted protein</fullName>
    </recommendedName>
</protein>
<name>A0AAV8QGV2_ENSVE</name>
<keyword evidence="2" id="KW-1185">Reference proteome</keyword>
<reference evidence="1 2" key="1">
    <citation type="submission" date="2022-12" db="EMBL/GenBank/DDBJ databases">
        <title>Chromosome-scale assembly of the Ensete ventricosum genome.</title>
        <authorList>
            <person name="Dussert Y."/>
            <person name="Stocks J."/>
            <person name="Wendawek A."/>
            <person name="Woldeyes F."/>
            <person name="Nichols R.A."/>
            <person name="Borrell J.S."/>
        </authorList>
    </citation>
    <scope>NUCLEOTIDE SEQUENCE [LARGE SCALE GENOMIC DNA]</scope>
    <source>
        <strain evidence="2">cv. Maze</strain>
        <tissue evidence="1">Seeds</tissue>
    </source>
</reference>